<keyword evidence="14" id="KW-1185">Reference proteome</keyword>
<dbReference type="GO" id="GO:0006437">
    <property type="term" value="P:tyrosyl-tRNA aminoacylation"/>
    <property type="evidence" value="ECO:0007669"/>
    <property type="project" value="UniProtKB-UniRule"/>
</dbReference>
<reference evidence="13 14" key="1">
    <citation type="submission" date="2016-11" db="EMBL/GenBank/DDBJ databases">
        <authorList>
            <person name="Varghese N."/>
            <person name="Submissions S."/>
        </authorList>
    </citation>
    <scope>NUCLEOTIDE SEQUENCE [LARGE SCALE GENOMIC DNA]</scope>
    <source>
        <strain evidence="13 14">DSM 29620</strain>
    </source>
</reference>
<dbReference type="RefSeq" id="WP_149786087.1">
    <property type="nucleotide sequence ID" value="NZ_FNIO01000001.1"/>
</dbReference>
<keyword evidence="8 11" id="KW-0030">Aminoacyl-tRNA synthetase</keyword>
<dbReference type="PROSITE" id="PS50889">
    <property type="entry name" value="S4"/>
    <property type="match status" value="1"/>
</dbReference>
<dbReference type="GO" id="GO:0005829">
    <property type="term" value="C:cytosol"/>
    <property type="evidence" value="ECO:0007669"/>
    <property type="project" value="TreeGrafter"/>
</dbReference>
<evidence type="ECO:0000256" key="6">
    <source>
        <dbReference type="ARBA" id="ARBA00022884"/>
    </source>
</evidence>
<evidence type="ECO:0000256" key="12">
    <source>
        <dbReference type="PROSITE-ProRule" id="PRU00182"/>
    </source>
</evidence>
<dbReference type="PRINTS" id="PR01040">
    <property type="entry name" value="TRNASYNTHTYR"/>
</dbReference>
<dbReference type="HAMAP" id="MF_02006">
    <property type="entry name" value="Tyr_tRNA_synth_type1"/>
    <property type="match status" value="1"/>
</dbReference>
<keyword evidence="7 11" id="KW-0648">Protein biosynthesis</keyword>
<evidence type="ECO:0000256" key="5">
    <source>
        <dbReference type="ARBA" id="ARBA00022840"/>
    </source>
</evidence>
<dbReference type="SUPFAM" id="SSF52374">
    <property type="entry name" value="Nucleotidylyl transferase"/>
    <property type="match status" value="1"/>
</dbReference>
<dbReference type="Gene3D" id="3.10.290.10">
    <property type="entry name" value="RNA-binding S4 domain"/>
    <property type="match status" value="1"/>
</dbReference>
<keyword evidence="4 11" id="KW-0547">Nucleotide-binding</keyword>
<dbReference type="InterPro" id="IPR002305">
    <property type="entry name" value="aa-tRNA-synth_Ic"/>
</dbReference>
<comment type="catalytic activity">
    <reaction evidence="9 11">
        <text>tRNA(Tyr) + L-tyrosine + ATP = L-tyrosyl-tRNA(Tyr) + AMP + diphosphate + H(+)</text>
        <dbReference type="Rhea" id="RHEA:10220"/>
        <dbReference type="Rhea" id="RHEA-COMP:9706"/>
        <dbReference type="Rhea" id="RHEA-COMP:9707"/>
        <dbReference type="ChEBI" id="CHEBI:15378"/>
        <dbReference type="ChEBI" id="CHEBI:30616"/>
        <dbReference type="ChEBI" id="CHEBI:33019"/>
        <dbReference type="ChEBI" id="CHEBI:58315"/>
        <dbReference type="ChEBI" id="CHEBI:78442"/>
        <dbReference type="ChEBI" id="CHEBI:78536"/>
        <dbReference type="ChEBI" id="CHEBI:456215"/>
        <dbReference type="EC" id="6.1.1.1"/>
    </reaction>
</comment>
<accession>A0A1H0AGG8</accession>
<evidence type="ECO:0000313" key="13">
    <source>
        <dbReference type="EMBL" id="SHJ69694.1"/>
    </source>
</evidence>
<dbReference type="CDD" id="cd00805">
    <property type="entry name" value="TyrRS_core"/>
    <property type="match status" value="1"/>
</dbReference>
<feature type="binding site" evidence="11">
    <location>
        <position position="40"/>
    </location>
    <ligand>
        <name>L-tyrosine</name>
        <dbReference type="ChEBI" id="CHEBI:58315"/>
    </ligand>
</feature>
<dbReference type="FunFam" id="3.40.50.620:FF:000008">
    <property type="entry name" value="Tyrosine--tRNA ligase"/>
    <property type="match status" value="1"/>
</dbReference>
<dbReference type="InterPro" id="IPR014729">
    <property type="entry name" value="Rossmann-like_a/b/a_fold"/>
</dbReference>
<evidence type="ECO:0000256" key="2">
    <source>
        <dbReference type="ARBA" id="ARBA00022490"/>
    </source>
</evidence>
<dbReference type="PANTHER" id="PTHR11766">
    <property type="entry name" value="TYROSYL-TRNA SYNTHETASE"/>
    <property type="match status" value="1"/>
</dbReference>
<dbReference type="InterPro" id="IPR024107">
    <property type="entry name" value="Tyr-tRNA-ligase_bac_1"/>
</dbReference>
<dbReference type="InterPro" id="IPR002307">
    <property type="entry name" value="Tyr-tRNA-ligase"/>
</dbReference>
<comment type="similarity">
    <text evidence="10 11">Belongs to the class-I aminoacyl-tRNA synthetase family. TyrS type 1 subfamily.</text>
</comment>
<evidence type="ECO:0000256" key="1">
    <source>
        <dbReference type="ARBA" id="ARBA00004496"/>
    </source>
</evidence>
<protein>
    <recommendedName>
        <fullName evidence="11">Tyrosine--tRNA ligase</fullName>
        <ecNumber evidence="11">6.1.1.1</ecNumber>
    </recommendedName>
    <alternativeName>
        <fullName evidence="11">Tyrosyl-tRNA synthetase</fullName>
        <shortName evidence="11">TyrRS</shortName>
    </alternativeName>
</protein>
<feature type="short sequence motif" description="'HIGH' region" evidence="11">
    <location>
        <begin position="45"/>
        <end position="54"/>
    </location>
</feature>
<dbReference type="Proteomes" id="UP000324252">
    <property type="component" value="Unassembled WGS sequence"/>
</dbReference>
<evidence type="ECO:0000313" key="14">
    <source>
        <dbReference type="Proteomes" id="UP000324252"/>
    </source>
</evidence>
<dbReference type="AlphaFoldDB" id="A0A1H0AGG8"/>
<proteinExistence type="inferred from homology"/>
<keyword evidence="5 11" id="KW-0067">ATP-binding</keyword>
<dbReference type="GO" id="GO:0003723">
    <property type="term" value="F:RNA binding"/>
    <property type="evidence" value="ECO:0007669"/>
    <property type="project" value="UniProtKB-KW"/>
</dbReference>
<dbReference type="InterPro" id="IPR024088">
    <property type="entry name" value="Tyr-tRNA-ligase_bac-type"/>
</dbReference>
<dbReference type="InterPro" id="IPR036986">
    <property type="entry name" value="S4_RNA-bd_sf"/>
</dbReference>
<feature type="binding site" evidence="11">
    <location>
        <position position="181"/>
    </location>
    <ligand>
        <name>L-tyrosine</name>
        <dbReference type="ChEBI" id="CHEBI:58315"/>
    </ligand>
</feature>
<comment type="subunit">
    <text evidence="11">Homodimer.</text>
</comment>
<comment type="subcellular location">
    <subcellularLocation>
        <location evidence="1 11">Cytoplasm</location>
    </subcellularLocation>
</comment>
<dbReference type="Gene3D" id="1.10.240.10">
    <property type="entry name" value="Tyrosyl-Transfer RNA Synthetase"/>
    <property type="match status" value="1"/>
</dbReference>
<dbReference type="GO" id="GO:0005524">
    <property type="term" value="F:ATP binding"/>
    <property type="evidence" value="ECO:0007669"/>
    <property type="project" value="UniProtKB-UniRule"/>
</dbReference>
<organism evidence="13 14">
    <name type="scientific">Lutimaribacter pacificus</name>
    <dbReference type="NCBI Taxonomy" id="391948"/>
    <lineage>
        <taxon>Bacteria</taxon>
        <taxon>Pseudomonadati</taxon>
        <taxon>Pseudomonadota</taxon>
        <taxon>Alphaproteobacteria</taxon>
        <taxon>Rhodobacterales</taxon>
        <taxon>Roseobacteraceae</taxon>
        <taxon>Lutimaribacter</taxon>
    </lineage>
</organism>
<dbReference type="Pfam" id="PF00579">
    <property type="entry name" value="tRNA-synt_1b"/>
    <property type="match status" value="1"/>
</dbReference>
<dbReference type="PANTHER" id="PTHR11766:SF0">
    <property type="entry name" value="TYROSINE--TRNA LIGASE, MITOCHONDRIAL"/>
    <property type="match status" value="1"/>
</dbReference>
<evidence type="ECO:0000256" key="3">
    <source>
        <dbReference type="ARBA" id="ARBA00022598"/>
    </source>
</evidence>
<dbReference type="Gene3D" id="3.40.50.620">
    <property type="entry name" value="HUPs"/>
    <property type="match status" value="1"/>
</dbReference>
<evidence type="ECO:0000256" key="11">
    <source>
        <dbReference type="HAMAP-Rule" id="MF_02006"/>
    </source>
</evidence>
<sequence>MTYHPKSDFMRVMIERGFLADCTDYQGLDEALSKGVVPGYIGFDATAKSLHVGSLIQIMMLRWLQKTGHRPITLMGGGTTKVGDPSFRADERPLLTPAQIDDNIAGIKQVFAKYVSYDDSPTGALMLNNAEWLDDLNYLDFLRDIGRHFSVNRMLSFESVKSRLDREQSLSFLEFNYMILQAYDFLELHRRYGCLLQMGGSDQWGNIVNGIDLTRRVVDHGIFGLTSPLLTTSDGKKMGKTADGAVWLNADMCSVFDFWQFWRNTTDADVGRFLRLYTELPVAECEQMGRLGGSEINEAKVILANEVTALCHGQTAAASAANAAGQIFSFKLDADGITAQSDVSSPELDVLPTVRLSAEEATAGVSIVQLFVRSGLAKSGKDAKRLIAENGAKLDDAPLTDAGLVIDAAMLAQPIKLSAGRKRHALVRLNG</sequence>
<feature type="binding site" evidence="11">
    <location>
        <position position="240"/>
    </location>
    <ligand>
        <name>ATP</name>
        <dbReference type="ChEBI" id="CHEBI:30616"/>
    </ligand>
</feature>
<dbReference type="SUPFAM" id="SSF55174">
    <property type="entry name" value="Alpha-L RNA-binding motif"/>
    <property type="match status" value="1"/>
</dbReference>
<dbReference type="GO" id="GO:0004831">
    <property type="term" value="F:tyrosine-tRNA ligase activity"/>
    <property type="evidence" value="ECO:0007669"/>
    <property type="project" value="UniProtKB-UniRule"/>
</dbReference>
<evidence type="ECO:0000256" key="4">
    <source>
        <dbReference type="ARBA" id="ARBA00022741"/>
    </source>
</evidence>
<dbReference type="FunFam" id="1.10.240.10:FF:000001">
    <property type="entry name" value="Tyrosine--tRNA ligase"/>
    <property type="match status" value="1"/>
</dbReference>
<feature type="short sequence motif" description="'KMSKS' region" evidence="11">
    <location>
        <begin position="237"/>
        <end position="241"/>
    </location>
</feature>
<evidence type="ECO:0000256" key="7">
    <source>
        <dbReference type="ARBA" id="ARBA00022917"/>
    </source>
</evidence>
<feature type="binding site" evidence="11">
    <location>
        <position position="177"/>
    </location>
    <ligand>
        <name>L-tyrosine</name>
        <dbReference type="ChEBI" id="CHEBI:58315"/>
    </ligand>
</feature>
<keyword evidence="3 11" id="KW-0436">Ligase</keyword>
<dbReference type="NCBIfam" id="TIGR00234">
    <property type="entry name" value="tyrS"/>
    <property type="match status" value="1"/>
</dbReference>
<evidence type="ECO:0000256" key="8">
    <source>
        <dbReference type="ARBA" id="ARBA00023146"/>
    </source>
</evidence>
<gene>
    <name evidence="11" type="primary">tyrS</name>
    <name evidence="13" type="ORF">SAMN05444142_1011070</name>
</gene>
<dbReference type="OrthoDB" id="9804243at2"/>
<name>A0A1H0AGG8_9RHOB</name>
<evidence type="ECO:0000256" key="9">
    <source>
        <dbReference type="ARBA" id="ARBA00048248"/>
    </source>
</evidence>
<keyword evidence="2 11" id="KW-0963">Cytoplasm</keyword>
<dbReference type="EMBL" id="FQZZ01000001">
    <property type="protein sequence ID" value="SHJ69694.1"/>
    <property type="molecule type" value="Genomic_DNA"/>
</dbReference>
<dbReference type="GO" id="GO:0042803">
    <property type="term" value="F:protein homodimerization activity"/>
    <property type="evidence" value="ECO:0007669"/>
    <property type="project" value="UniProtKB-ARBA"/>
</dbReference>
<keyword evidence="6 12" id="KW-0694">RNA-binding</keyword>
<comment type="function">
    <text evidence="11">Catalyzes the attachment of tyrosine to tRNA(Tyr) in a two-step reaction: tyrosine is first activated by ATP to form Tyr-AMP and then transferred to the acceptor end of tRNA(Tyr).</text>
</comment>
<evidence type="ECO:0000256" key="10">
    <source>
        <dbReference type="ARBA" id="ARBA00060965"/>
    </source>
</evidence>
<dbReference type="EC" id="6.1.1.1" evidence="11"/>